<sequence length="56" mass="6447">MVYTPKGKLEDIVKQGVVIEILDAEEAIKLYEVIGNHKEALIKIILTIYLEYFKLP</sequence>
<keyword evidence="2" id="KW-1185">Reference proteome</keyword>
<gene>
    <name evidence="1" type="ORF">ANSO36C_32480</name>
</gene>
<dbReference type="EMBL" id="AP025732">
    <property type="protein sequence ID" value="BDI17446.1"/>
    <property type="molecule type" value="Genomic_DNA"/>
</dbReference>
<protein>
    <submittedName>
        <fullName evidence="1">Uncharacterized protein</fullName>
    </submittedName>
</protein>
<dbReference type="RefSeq" id="WP_251955347.1">
    <property type="nucleotide sequence ID" value="NZ_AP025732.1"/>
</dbReference>
<name>A0ABM7Z383_NOSCO</name>
<evidence type="ECO:0000313" key="2">
    <source>
        <dbReference type="Proteomes" id="UP001055453"/>
    </source>
</evidence>
<evidence type="ECO:0000313" key="1">
    <source>
        <dbReference type="EMBL" id="BDI17446.1"/>
    </source>
</evidence>
<dbReference type="Proteomes" id="UP001055453">
    <property type="component" value="Chromosome"/>
</dbReference>
<accession>A0ABM7Z383</accession>
<organism evidence="1 2">
    <name type="scientific">Nostoc cf. commune SO-36</name>
    <dbReference type="NCBI Taxonomy" id="449208"/>
    <lineage>
        <taxon>Bacteria</taxon>
        <taxon>Bacillati</taxon>
        <taxon>Cyanobacteriota</taxon>
        <taxon>Cyanophyceae</taxon>
        <taxon>Nostocales</taxon>
        <taxon>Nostocaceae</taxon>
        <taxon>Nostoc</taxon>
    </lineage>
</organism>
<proteinExistence type="predicted"/>
<reference evidence="1" key="1">
    <citation type="submission" date="2022-04" db="EMBL/GenBank/DDBJ databases">
        <title>Complete genome sequence of a cyanobacterium, Nostoc sp. SO-36, isolated in Antarctica.</title>
        <authorList>
            <person name="Kanesaki Y."/>
            <person name="Effendi D."/>
            <person name="Sakamoto T."/>
            <person name="Ohtani S."/>
            <person name="Awai K."/>
        </authorList>
    </citation>
    <scope>NUCLEOTIDE SEQUENCE</scope>
    <source>
        <strain evidence="1">SO-36</strain>
    </source>
</reference>